<dbReference type="RefSeq" id="WP_258791043.1">
    <property type="nucleotide sequence ID" value="NZ_JANUGQ010000042.1"/>
</dbReference>
<dbReference type="EC" id="4.2.2.29" evidence="7"/>
<evidence type="ECO:0000256" key="8">
    <source>
        <dbReference type="SAM" id="MobiDB-lite"/>
    </source>
</evidence>
<dbReference type="HAMAP" id="MF_02065">
    <property type="entry name" value="MltG"/>
    <property type="match status" value="1"/>
</dbReference>
<feature type="transmembrane region" description="Helical" evidence="7">
    <location>
        <begin position="212"/>
        <end position="234"/>
    </location>
</feature>
<evidence type="ECO:0000256" key="4">
    <source>
        <dbReference type="ARBA" id="ARBA00023136"/>
    </source>
</evidence>
<evidence type="ECO:0000256" key="7">
    <source>
        <dbReference type="HAMAP-Rule" id="MF_02065"/>
    </source>
</evidence>
<evidence type="ECO:0000256" key="5">
    <source>
        <dbReference type="ARBA" id="ARBA00023239"/>
    </source>
</evidence>
<evidence type="ECO:0000313" key="10">
    <source>
        <dbReference type="Proteomes" id="UP001431313"/>
    </source>
</evidence>
<dbReference type="EMBL" id="JANUGQ010000042">
    <property type="protein sequence ID" value="MCS0639720.1"/>
    <property type="molecule type" value="Genomic_DNA"/>
</dbReference>
<dbReference type="NCBIfam" id="TIGR00247">
    <property type="entry name" value="endolytic transglycosylase MltG"/>
    <property type="match status" value="1"/>
</dbReference>
<keyword evidence="1 7" id="KW-1003">Cell membrane</keyword>
<dbReference type="Pfam" id="PF02618">
    <property type="entry name" value="YceG"/>
    <property type="match status" value="1"/>
</dbReference>
<accession>A0ABT2CQY5</accession>
<name>A0ABT2CQY5_9ACTN</name>
<feature type="region of interest" description="Disordered" evidence="8">
    <location>
        <begin position="1"/>
        <end position="209"/>
    </location>
</feature>
<proteinExistence type="inferred from homology"/>
<dbReference type="CDD" id="cd08010">
    <property type="entry name" value="MltG_like"/>
    <property type="match status" value="1"/>
</dbReference>
<dbReference type="PANTHER" id="PTHR30518:SF2">
    <property type="entry name" value="ENDOLYTIC MUREIN TRANSGLYCOSYLASE"/>
    <property type="match status" value="1"/>
</dbReference>
<keyword evidence="3 7" id="KW-1133">Transmembrane helix</keyword>
<protein>
    <recommendedName>
        <fullName evidence="7">Endolytic murein transglycosylase</fullName>
        <ecNumber evidence="7">4.2.2.29</ecNumber>
    </recommendedName>
    <alternativeName>
        <fullName evidence="7">Peptidoglycan lytic transglycosylase</fullName>
    </alternativeName>
    <alternativeName>
        <fullName evidence="7">Peptidoglycan polymerization terminase</fullName>
    </alternativeName>
</protein>
<sequence length="567" mass="60994">MTGYGRSSGSEPWHPEDPLYGDLGWAGQQTGGQQQYYQPQQQVQYGGQGQDPYAPQAQPYTDPHHQAPGNYHGTGGQQYDGGWDTGQQTGLPYGAPPAAPGSYRDSYQEQSPDLYPTAGAYPPPEPPARRQPEAPVQEAGAPRAPRPLDELPDEPDDDHPFFSDGRYGDAAEDADEPDEHALAGDPGSGRRGRSGKSGRAGKGKKGRKGRNGLACLVVATVLAGGAGGVAYFGYQFWQKQFGAAPDFTGDGTNEVVEVEIPKGAGGYEIAAVLVKNGVVKSQGAFVSAQEKNPRGKNIQDGAYRLRKGMSAASAVEAMLNPANRNSLIIPEGSRNAQIYKRIDEQLELDAGTTAKVAKSQAAGLGLPAWALNHTNVKDPLEGFLFPASYPVAKGAKPEAVLKRMVARANAEYGKLDLEAKARAQGLKSPWELLTVASLVQAEGKTDDDFRKMGEVVYNRLKPTNTETNQLLQFDSAYNYLQGQSEIEISEAEINSNKDPYNTYTQRGLTPGPISNPGAEALSAAMNPTQEGWMYFVATDGKHQTEFAKNHAEFLKLKEKFNDNQGSD</sequence>
<comment type="function">
    <text evidence="7">Functions as a peptidoglycan terminase that cleaves nascent peptidoglycan strands endolytically to terminate their elongation.</text>
</comment>
<dbReference type="InterPro" id="IPR003770">
    <property type="entry name" value="MLTG-like"/>
</dbReference>
<reference evidence="9" key="1">
    <citation type="submission" date="2022-08" db="EMBL/GenBank/DDBJ databases">
        <authorList>
            <person name="Somphong A."/>
            <person name="Phongsopitanun W."/>
        </authorList>
    </citation>
    <scope>NUCLEOTIDE SEQUENCE</scope>
    <source>
        <strain evidence="9">LP05-1</strain>
    </source>
</reference>
<evidence type="ECO:0000256" key="6">
    <source>
        <dbReference type="ARBA" id="ARBA00023316"/>
    </source>
</evidence>
<evidence type="ECO:0000256" key="3">
    <source>
        <dbReference type="ARBA" id="ARBA00022989"/>
    </source>
</evidence>
<comment type="subcellular location">
    <subcellularLocation>
        <location evidence="7">Cell membrane</location>
        <topology evidence="7">Single-pass membrane protein</topology>
    </subcellularLocation>
</comment>
<evidence type="ECO:0000256" key="1">
    <source>
        <dbReference type="ARBA" id="ARBA00022475"/>
    </source>
</evidence>
<keyword evidence="6 7" id="KW-0961">Cell wall biogenesis/degradation</keyword>
<feature type="compositionally biased region" description="Low complexity" evidence="8">
    <location>
        <begin position="27"/>
        <end position="45"/>
    </location>
</feature>
<gene>
    <name evidence="7 9" type="primary">mltG</name>
    <name evidence="9" type="ORF">NX801_29600</name>
</gene>
<comment type="similarity">
    <text evidence="7">Belongs to the transglycosylase MltG family.</text>
</comment>
<feature type="site" description="Important for catalytic activity" evidence="7">
    <location>
        <position position="442"/>
    </location>
</feature>
<comment type="catalytic activity">
    <reaction evidence="7">
        <text>a peptidoglycan chain = a peptidoglycan chain with N-acetyl-1,6-anhydromuramyl-[peptide] at the reducing end + a peptidoglycan chain with N-acetylglucosamine at the non-reducing end.</text>
        <dbReference type="EC" id="4.2.2.29"/>
    </reaction>
</comment>
<evidence type="ECO:0000256" key="2">
    <source>
        <dbReference type="ARBA" id="ARBA00022692"/>
    </source>
</evidence>
<feature type="compositionally biased region" description="Basic and acidic residues" evidence="8">
    <location>
        <begin position="158"/>
        <end position="169"/>
    </location>
</feature>
<dbReference type="Gene3D" id="3.30.1490.480">
    <property type="entry name" value="Endolytic murein transglycosylase"/>
    <property type="match status" value="1"/>
</dbReference>
<keyword evidence="5 7" id="KW-0456">Lyase</keyword>
<keyword evidence="4 7" id="KW-0472">Membrane</keyword>
<feature type="compositionally biased region" description="Basic residues" evidence="8">
    <location>
        <begin position="190"/>
        <end position="209"/>
    </location>
</feature>
<keyword evidence="2 7" id="KW-0812">Transmembrane</keyword>
<feature type="compositionally biased region" description="Polar residues" evidence="8">
    <location>
        <begin position="1"/>
        <end position="10"/>
    </location>
</feature>
<organism evidence="9 10">
    <name type="scientific">Streptomyces pyxinae</name>
    <dbReference type="NCBI Taxonomy" id="2970734"/>
    <lineage>
        <taxon>Bacteria</taxon>
        <taxon>Bacillati</taxon>
        <taxon>Actinomycetota</taxon>
        <taxon>Actinomycetes</taxon>
        <taxon>Kitasatosporales</taxon>
        <taxon>Streptomycetaceae</taxon>
        <taxon>Streptomyces</taxon>
    </lineage>
</organism>
<keyword evidence="10" id="KW-1185">Reference proteome</keyword>
<evidence type="ECO:0000313" key="9">
    <source>
        <dbReference type="EMBL" id="MCS0639720.1"/>
    </source>
</evidence>
<dbReference type="PANTHER" id="PTHR30518">
    <property type="entry name" value="ENDOLYTIC MUREIN TRANSGLYCOSYLASE"/>
    <property type="match status" value="1"/>
</dbReference>
<dbReference type="Proteomes" id="UP001431313">
    <property type="component" value="Unassembled WGS sequence"/>
</dbReference>
<comment type="caution">
    <text evidence="9">The sequence shown here is derived from an EMBL/GenBank/DDBJ whole genome shotgun (WGS) entry which is preliminary data.</text>
</comment>